<dbReference type="PRINTS" id="PR01217">
    <property type="entry name" value="PRICHEXTENSN"/>
</dbReference>
<keyword evidence="3" id="KW-0732">Signal</keyword>
<evidence type="ECO:0000313" key="5">
    <source>
        <dbReference type="Proteomes" id="UP001596977"/>
    </source>
</evidence>
<evidence type="ECO:0000256" key="1">
    <source>
        <dbReference type="SAM" id="MobiDB-lite"/>
    </source>
</evidence>
<dbReference type="RefSeq" id="WP_264943780.1">
    <property type="nucleotide sequence ID" value="NZ_JAPDRA010000003.1"/>
</dbReference>
<comment type="caution">
    <text evidence="4">The sequence shown here is derived from an EMBL/GenBank/DDBJ whole genome shotgun (WGS) entry which is preliminary data.</text>
</comment>
<feature type="transmembrane region" description="Helical" evidence="2">
    <location>
        <begin position="55"/>
        <end position="77"/>
    </location>
</feature>
<feature type="region of interest" description="Disordered" evidence="1">
    <location>
        <begin position="293"/>
        <end position="314"/>
    </location>
</feature>
<evidence type="ECO:0000256" key="2">
    <source>
        <dbReference type="SAM" id="Phobius"/>
    </source>
</evidence>
<sequence length="327" mass="34261">MNLPLAPIAAALLGAGAAAAVVLTPAPLLETAVMESGLPAVIAAAAPPLGMTARLALAAGAGAVTAIFAWLALFVLFGTRGLTIGRAAPAAQTAEEFPAPVIRRADAHPDAPPRAPLLATRDLGTPFLEVITRSKPAPAPAAPLAPDPEPVAAEPVQPVAPEPAPPAQVQVPSDALELPPRRAAVPERQRIVLPDERPLPEDLDQPLSAFDPSAIPPAPAPLPEAVAPLARPPRPAVFDSSERFETFELTPVRRDPPRPRPVPEPRVHAAAKAETEATIHALLERLEQGVVRKGMAEGMEKEPPRRRDSERGLEDALVTLRNLARRA</sequence>
<feature type="signal peptide" evidence="3">
    <location>
        <begin position="1"/>
        <end position="20"/>
    </location>
</feature>
<dbReference type="EMBL" id="JBHTJG010000003">
    <property type="protein sequence ID" value="MFD0946411.1"/>
    <property type="molecule type" value="Genomic_DNA"/>
</dbReference>
<keyword evidence="2" id="KW-0812">Transmembrane</keyword>
<evidence type="ECO:0000313" key="4">
    <source>
        <dbReference type="EMBL" id="MFD0946411.1"/>
    </source>
</evidence>
<name>A0ABW3H4H8_9SPHN</name>
<keyword evidence="2" id="KW-1133">Transmembrane helix</keyword>
<feature type="compositionally biased region" description="Pro residues" evidence="1">
    <location>
        <begin position="137"/>
        <end position="149"/>
    </location>
</feature>
<feature type="region of interest" description="Disordered" evidence="1">
    <location>
        <begin position="197"/>
        <end position="270"/>
    </location>
</feature>
<feature type="region of interest" description="Disordered" evidence="1">
    <location>
        <begin position="137"/>
        <end position="171"/>
    </location>
</feature>
<evidence type="ECO:0000256" key="3">
    <source>
        <dbReference type="SAM" id="SignalP"/>
    </source>
</evidence>
<keyword evidence="5" id="KW-1185">Reference proteome</keyword>
<keyword evidence="2" id="KW-0472">Membrane</keyword>
<feature type="compositionally biased region" description="Basic and acidic residues" evidence="1">
    <location>
        <begin position="294"/>
        <end position="314"/>
    </location>
</feature>
<accession>A0ABW3H4H8</accession>
<feature type="compositionally biased region" description="Basic and acidic residues" evidence="1">
    <location>
        <begin position="240"/>
        <end position="270"/>
    </location>
</feature>
<reference evidence="5" key="1">
    <citation type="journal article" date="2019" name="Int. J. Syst. Evol. Microbiol.">
        <title>The Global Catalogue of Microorganisms (GCM) 10K type strain sequencing project: providing services to taxonomists for standard genome sequencing and annotation.</title>
        <authorList>
            <consortium name="The Broad Institute Genomics Platform"/>
            <consortium name="The Broad Institute Genome Sequencing Center for Infectious Disease"/>
            <person name="Wu L."/>
            <person name="Ma J."/>
        </authorList>
    </citation>
    <scope>NUCLEOTIDE SEQUENCE [LARGE SCALE GENOMIC DNA]</scope>
    <source>
        <strain evidence="5">CCUG 62982</strain>
    </source>
</reference>
<gene>
    <name evidence="4" type="ORF">ACFQ1E_08690</name>
</gene>
<proteinExistence type="predicted"/>
<protein>
    <submittedName>
        <fullName evidence="4">Uncharacterized protein</fullName>
    </submittedName>
</protein>
<dbReference type="Proteomes" id="UP001596977">
    <property type="component" value="Unassembled WGS sequence"/>
</dbReference>
<feature type="chain" id="PRO_5046282095" evidence="3">
    <location>
        <begin position="21"/>
        <end position="327"/>
    </location>
</feature>
<organism evidence="4 5">
    <name type="scientific">Sphingomonas canadensis</name>
    <dbReference type="NCBI Taxonomy" id="1219257"/>
    <lineage>
        <taxon>Bacteria</taxon>
        <taxon>Pseudomonadati</taxon>
        <taxon>Pseudomonadota</taxon>
        <taxon>Alphaproteobacteria</taxon>
        <taxon>Sphingomonadales</taxon>
        <taxon>Sphingomonadaceae</taxon>
        <taxon>Sphingomonas</taxon>
    </lineage>
</organism>